<protein>
    <submittedName>
        <fullName evidence="3">Uncharacterized protein</fullName>
    </submittedName>
</protein>
<organism evidence="3">
    <name type="scientific">Brassica cretica</name>
    <name type="common">Mustard</name>
    <dbReference type="NCBI Taxonomy" id="69181"/>
    <lineage>
        <taxon>Eukaryota</taxon>
        <taxon>Viridiplantae</taxon>
        <taxon>Streptophyta</taxon>
        <taxon>Embryophyta</taxon>
        <taxon>Tracheophyta</taxon>
        <taxon>Spermatophyta</taxon>
        <taxon>Magnoliopsida</taxon>
        <taxon>eudicotyledons</taxon>
        <taxon>Gunneridae</taxon>
        <taxon>Pentapetalae</taxon>
        <taxon>rosids</taxon>
        <taxon>malvids</taxon>
        <taxon>Brassicales</taxon>
        <taxon>Brassicaceae</taxon>
        <taxon>Brassiceae</taxon>
        <taxon>Brassica</taxon>
    </lineage>
</organism>
<dbReference type="AlphaFoldDB" id="A0A8S9HZW6"/>
<feature type="region of interest" description="Disordered" evidence="1">
    <location>
        <begin position="37"/>
        <end position="68"/>
    </location>
</feature>
<evidence type="ECO:0000313" key="3">
    <source>
        <dbReference type="EMBL" id="KAF2560518.1"/>
    </source>
</evidence>
<evidence type="ECO:0000256" key="1">
    <source>
        <dbReference type="SAM" id="MobiDB-lite"/>
    </source>
</evidence>
<accession>A0A8S9HZW6</accession>
<keyword evidence="2" id="KW-1133">Transmembrane helix</keyword>
<feature type="non-terminal residue" evidence="3">
    <location>
        <position position="1"/>
    </location>
</feature>
<evidence type="ECO:0000256" key="2">
    <source>
        <dbReference type="SAM" id="Phobius"/>
    </source>
</evidence>
<keyword evidence="2" id="KW-0812">Transmembrane</keyword>
<gene>
    <name evidence="3" type="ORF">F2Q70_00014554</name>
</gene>
<sequence>FFLAQLMQLQDNSSKRLSTLQSPSQSAQTRYGQLKFSKGSESGVFGPSRRARQSATMSPYSRPSRGRFENSANMKSYEAGESSISMPQTTTYGKHIGLEVGTPNVPRHSSQIARTITDNTGLTPAQLAAEKNHRQVSFFLGNARRLLEKRCDGSTPLGKLSKLGLAPVLWFMILLLLLIYTNSVILGCYLCLLGSLLLQHIK</sequence>
<comment type="caution">
    <text evidence="3">The sequence shown here is derived from an EMBL/GenBank/DDBJ whole genome shotgun (WGS) entry which is preliminary data.</text>
</comment>
<keyword evidence="2" id="KW-0472">Membrane</keyword>
<name>A0A8S9HZW6_BRACR</name>
<dbReference type="EMBL" id="QGKY02001250">
    <property type="protein sequence ID" value="KAF2560518.1"/>
    <property type="molecule type" value="Genomic_DNA"/>
</dbReference>
<proteinExistence type="predicted"/>
<reference evidence="3" key="1">
    <citation type="submission" date="2019-12" db="EMBL/GenBank/DDBJ databases">
        <title>Genome sequencing and annotation of Brassica cretica.</title>
        <authorList>
            <person name="Studholme D.J."/>
            <person name="Sarris P.F."/>
        </authorList>
    </citation>
    <scope>NUCLEOTIDE SEQUENCE</scope>
    <source>
        <strain evidence="3">PFS-102/07</strain>
        <tissue evidence="3">Leaf</tissue>
    </source>
</reference>
<feature type="transmembrane region" description="Helical" evidence="2">
    <location>
        <begin position="169"/>
        <end position="198"/>
    </location>
</feature>